<keyword evidence="5" id="KW-1185">Reference proteome</keyword>
<dbReference type="InterPro" id="IPR036397">
    <property type="entry name" value="RNaseH_sf"/>
</dbReference>
<dbReference type="GO" id="GO:0005634">
    <property type="term" value="C:nucleus"/>
    <property type="evidence" value="ECO:0007669"/>
    <property type="project" value="TreeGrafter"/>
</dbReference>
<evidence type="ECO:0000256" key="1">
    <source>
        <dbReference type="ARBA" id="ARBA00022722"/>
    </source>
</evidence>
<sequence length="199" mass="22170">MAATKVCTVGFESDVITTTVTASGAAVEGWLDEVLAVHRRRLHKLVVGLDVEWRPSFGRAYSKTAILQLCVGRRCLVFQFLRCDYIPDALGEFLGAGYTFVGVGVEADAERLWNDYGLKVNQTVDLAYLAAEKMERPDLRNAGLKGIAAAVMDAHVEKPQWVRTGDWDAYYLSDEQVKYACIDAFVSFEVGRRLFNGDY</sequence>
<dbReference type="GO" id="GO:0008408">
    <property type="term" value="F:3'-5' exonuclease activity"/>
    <property type="evidence" value="ECO:0007669"/>
    <property type="project" value="InterPro"/>
</dbReference>
<keyword evidence="1" id="KW-0540">Nuclease</keyword>
<dbReference type="OrthoDB" id="1920326at2759"/>
<dbReference type="GO" id="GO:0003676">
    <property type="term" value="F:nucleic acid binding"/>
    <property type="evidence" value="ECO:0007669"/>
    <property type="project" value="InterPro"/>
</dbReference>
<evidence type="ECO:0000259" key="3">
    <source>
        <dbReference type="SMART" id="SM00474"/>
    </source>
</evidence>
<evidence type="ECO:0000313" key="4">
    <source>
        <dbReference type="EMBL" id="CAD6341351.1"/>
    </source>
</evidence>
<reference evidence="4" key="1">
    <citation type="submission" date="2020-10" db="EMBL/GenBank/DDBJ databases">
        <authorList>
            <person name="Han B."/>
            <person name="Lu T."/>
            <person name="Zhao Q."/>
            <person name="Huang X."/>
            <person name="Zhao Y."/>
        </authorList>
    </citation>
    <scope>NUCLEOTIDE SEQUENCE</scope>
</reference>
<dbReference type="FunFam" id="3.30.420.10:FF:000054">
    <property type="entry name" value="Werner Syndrome-like exonuclease"/>
    <property type="match status" value="1"/>
</dbReference>
<dbReference type="Proteomes" id="UP000604825">
    <property type="component" value="Unassembled WGS sequence"/>
</dbReference>
<accession>A0A811SL64</accession>
<dbReference type="Pfam" id="PF01612">
    <property type="entry name" value="DNA_pol_A_exo1"/>
    <property type="match status" value="1"/>
</dbReference>
<keyword evidence="2" id="KW-0378">Hydrolase</keyword>
<dbReference type="SMART" id="SM00474">
    <property type="entry name" value="35EXOc"/>
    <property type="match status" value="1"/>
</dbReference>
<dbReference type="GO" id="GO:0005737">
    <property type="term" value="C:cytoplasm"/>
    <property type="evidence" value="ECO:0007669"/>
    <property type="project" value="TreeGrafter"/>
</dbReference>
<proteinExistence type="predicted"/>
<evidence type="ECO:0000313" key="5">
    <source>
        <dbReference type="Proteomes" id="UP000604825"/>
    </source>
</evidence>
<name>A0A811SL64_9POAL</name>
<dbReference type="PANTHER" id="PTHR13620:SF51">
    <property type="entry name" value="3'-5' EXONUCLEASE DOMAIN-CONTAINING PROTEIN"/>
    <property type="match status" value="1"/>
</dbReference>
<protein>
    <recommendedName>
        <fullName evidence="3">3'-5' exonuclease domain-containing protein</fullName>
    </recommendedName>
</protein>
<dbReference type="SUPFAM" id="SSF53098">
    <property type="entry name" value="Ribonuclease H-like"/>
    <property type="match status" value="1"/>
</dbReference>
<dbReference type="InterPro" id="IPR051132">
    <property type="entry name" value="3-5_Exonuclease_domain"/>
</dbReference>
<dbReference type="PANTHER" id="PTHR13620">
    <property type="entry name" value="3-5 EXONUCLEASE"/>
    <property type="match status" value="1"/>
</dbReference>
<dbReference type="InterPro" id="IPR012337">
    <property type="entry name" value="RNaseH-like_sf"/>
</dbReference>
<dbReference type="EMBL" id="CAJGYO010000191">
    <property type="protein sequence ID" value="CAD6341351.1"/>
    <property type="molecule type" value="Genomic_DNA"/>
</dbReference>
<dbReference type="AlphaFoldDB" id="A0A811SL64"/>
<dbReference type="Gene3D" id="3.30.420.10">
    <property type="entry name" value="Ribonuclease H-like superfamily/Ribonuclease H"/>
    <property type="match status" value="1"/>
</dbReference>
<evidence type="ECO:0000256" key="2">
    <source>
        <dbReference type="ARBA" id="ARBA00022801"/>
    </source>
</evidence>
<dbReference type="CDD" id="cd06141">
    <property type="entry name" value="WRN_exo"/>
    <property type="match status" value="1"/>
</dbReference>
<comment type="caution">
    <text evidence="4">The sequence shown here is derived from an EMBL/GenBank/DDBJ whole genome shotgun (WGS) entry which is preliminary data.</text>
</comment>
<feature type="domain" description="3'-5' exonuclease" evidence="3">
    <location>
        <begin position="17"/>
        <end position="199"/>
    </location>
</feature>
<dbReference type="GO" id="GO:0006139">
    <property type="term" value="P:nucleobase-containing compound metabolic process"/>
    <property type="evidence" value="ECO:0007669"/>
    <property type="project" value="InterPro"/>
</dbReference>
<organism evidence="4 5">
    <name type="scientific">Miscanthus lutarioriparius</name>
    <dbReference type="NCBI Taxonomy" id="422564"/>
    <lineage>
        <taxon>Eukaryota</taxon>
        <taxon>Viridiplantae</taxon>
        <taxon>Streptophyta</taxon>
        <taxon>Embryophyta</taxon>
        <taxon>Tracheophyta</taxon>
        <taxon>Spermatophyta</taxon>
        <taxon>Magnoliopsida</taxon>
        <taxon>Liliopsida</taxon>
        <taxon>Poales</taxon>
        <taxon>Poaceae</taxon>
        <taxon>PACMAD clade</taxon>
        <taxon>Panicoideae</taxon>
        <taxon>Andropogonodae</taxon>
        <taxon>Andropogoneae</taxon>
        <taxon>Saccharinae</taxon>
        <taxon>Miscanthus</taxon>
    </lineage>
</organism>
<dbReference type="InterPro" id="IPR002562">
    <property type="entry name" value="3'-5'_exonuclease_dom"/>
</dbReference>
<gene>
    <name evidence="4" type="ORF">NCGR_LOCUS65448</name>
</gene>